<evidence type="ECO:0000256" key="1">
    <source>
        <dbReference type="SAM" id="MobiDB-lite"/>
    </source>
</evidence>
<sequence length="480" mass="51737">MFSNRIPPPSASSSAPSKASSETPSTAPSSTQQAKASEAVPGKPNELLPETPKDAYLGSTSEKSGPPLDLKGGPPKKGPSGGAPIPPRFSYAKSSTQKPGANKVAGTGSASSASLPFNTKEVSPAEVESALWGLANIKAAAVLPRAEFYQVASKGIPDVEAYAQTRYGELAGPMLSDMEQLNKAFGASGENDFRKLLIDPGVMSGTHRTAFRDFALQNKDTLAGKSPFAIRQEFSEKLGTKTYFRALKLTPEVADKIVNETGMTSRAFRCQEQRGDLEQRIKEGGLRTIAGDQALPNTGDLAATPLKQAMEGHIRPFSRSSVMRPFKLTDKTNLYQTPHLEQAKTDTSAKASDSYMKERSRDLERLKDADAFLSVSEDKRVALSVAASPDMAGKLKEGEAYYLFEVKLSPLDVVDPSFYSDPSTNPKGVVFGDDKAHPVPYDSKIEGVVAGHIHKSEITSIRRIDLTDKTLQDSRMDLQY</sequence>
<dbReference type="RefSeq" id="WP_272136256.1">
    <property type="nucleotide sequence ID" value="NZ_JAQNDM010000002.1"/>
</dbReference>
<evidence type="ECO:0000313" key="3">
    <source>
        <dbReference type="Proteomes" id="UP001221838"/>
    </source>
</evidence>
<feature type="compositionally biased region" description="Low complexity" evidence="1">
    <location>
        <begin position="63"/>
        <end position="73"/>
    </location>
</feature>
<gene>
    <name evidence="2" type="ORF">POL68_08080</name>
</gene>
<comment type="caution">
    <text evidence="2">The sequence shown here is derived from an EMBL/GenBank/DDBJ whole genome shotgun (WGS) entry which is preliminary data.</text>
</comment>
<protein>
    <submittedName>
        <fullName evidence="2">Uncharacterized protein</fullName>
    </submittedName>
</protein>
<feature type="compositionally biased region" description="Polar residues" evidence="1">
    <location>
        <begin position="108"/>
        <end position="119"/>
    </location>
</feature>
<evidence type="ECO:0000313" key="2">
    <source>
        <dbReference type="EMBL" id="MDC0708422.1"/>
    </source>
</evidence>
<feature type="region of interest" description="Disordered" evidence="1">
    <location>
        <begin position="1"/>
        <end position="119"/>
    </location>
</feature>
<proteinExistence type="predicted"/>
<reference evidence="2 3" key="1">
    <citation type="submission" date="2022-11" db="EMBL/GenBank/DDBJ databases">
        <title>Minimal conservation of predation-associated metabolite biosynthetic gene clusters underscores biosynthetic potential of Myxococcota including descriptions for ten novel species: Archangium lansinium sp. nov., Myxococcus landrumus sp. nov., Nannocystis bai.</title>
        <authorList>
            <person name="Ahearne A."/>
            <person name="Stevens C."/>
            <person name="Dowd S."/>
        </authorList>
    </citation>
    <scope>NUCLEOTIDE SEQUENCE [LARGE SCALE GENOMIC DNA]</scope>
    <source>
        <strain evidence="2 3">NCWAL01</strain>
    </source>
</reference>
<name>A0ABT5D818_9BACT</name>
<organism evidence="2 3">
    <name type="scientific">Stigmatella ashevillensis</name>
    <dbReference type="NCBI Taxonomy" id="2995309"/>
    <lineage>
        <taxon>Bacteria</taxon>
        <taxon>Pseudomonadati</taxon>
        <taxon>Myxococcota</taxon>
        <taxon>Myxococcia</taxon>
        <taxon>Myxococcales</taxon>
        <taxon>Cystobacterineae</taxon>
        <taxon>Archangiaceae</taxon>
        <taxon>Stigmatella</taxon>
    </lineage>
</organism>
<feature type="compositionally biased region" description="Low complexity" evidence="1">
    <location>
        <begin position="11"/>
        <end position="31"/>
    </location>
</feature>
<keyword evidence="3" id="KW-1185">Reference proteome</keyword>
<accession>A0ABT5D818</accession>
<dbReference type="EMBL" id="JAQNDM010000002">
    <property type="protein sequence ID" value="MDC0708422.1"/>
    <property type="molecule type" value="Genomic_DNA"/>
</dbReference>
<feature type="compositionally biased region" description="Pro residues" evidence="1">
    <location>
        <begin position="1"/>
        <end position="10"/>
    </location>
</feature>
<dbReference type="Proteomes" id="UP001221838">
    <property type="component" value="Unassembled WGS sequence"/>
</dbReference>